<organism evidence="7 8">
    <name type="scientific">Streptomyces hyaluromycini</name>
    <dbReference type="NCBI Taxonomy" id="1377993"/>
    <lineage>
        <taxon>Bacteria</taxon>
        <taxon>Bacillati</taxon>
        <taxon>Actinomycetota</taxon>
        <taxon>Actinomycetes</taxon>
        <taxon>Kitasatosporales</taxon>
        <taxon>Streptomycetaceae</taxon>
        <taxon>Streptomyces</taxon>
    </lineage>
</organism>
<dbReference type="RefSeq" id="WP_350777459.1">
    <property type="nucleotide sequence ID" value="NZ_JBEPEK010000020.1"/>
</dbReference>
<evidence type="ECO:0000256" key="2">
    <source>
        <dbReference type="ARBA" id="ARBA00022676"/>
    </source>
</evidence>
<dbReference type="Proteomes" id="UP001474181">
    <property type="component" value="Unassembled WGS sequence"/>
</dbReference>
<feature type="non-terminal residue" evidence="7">
    <location>
        <position position="1"/>
    </location>
</feature>
<dbReference type="PANTHER" id="PTHR43630:SF1">
    <property type="entry name" value="POLY-BETA-1,6-N-ACETYL-D-GLUCOSAMINE SYNTHASE"/>
    <property type="match status" value="1"/>
</dbReference>
<keyword evidence="5" id="KW-0472">Membrane</keyword>
<evidence type="ECO:0000256" key="4">
    <source>
        <dbReference type="SAM" id="MobiDB-lite"/>
    </source>
</evidence>
<keyword evidence="5" id="KW-1133">Transmembrane helix</keyword>
<keyword evidence="3" id="KW-0808">Transferase</keyword>
<dbReference type="Gene3D" id="3.20.20.370">
    <property type="entry name" value="Glycoside hydrolase/deacetylase"/>
    <property type="match status" value="1"/>
</dbReference>
<feature type="transmembrane region" description="Helical" evidence="5">
    <location>
        <begin position="604"/>
        <end position="624"/>
    </location>
</feature>
<comment type="similarity">
    <text evidence="1">Belongs to the glycosyltransferase 2 family.</text>
</comment>
<dbReference type="Pfam" id="PF13641">
    <property type="entry name" value="Glyco_tranf_2_3"/>
    <property type="match status" value="1"/>
</dbReference>
<dbReference type="InterPro" id="IPR029044">
    <property type="entry name" value="Nucleotide-diphossugar_trans"/>
</dbReference>
<feature type="transmembrane region" description="Helical" evidence="5">
    <location>
        <begin position="564"/>
        <end position="583"/>
    </location>
</feature>
<dbReference type="PROSITE" id="PS51677">
    <property type="entry name" value="NODB"/>
    <property type="match status" value="1"/>
</dbReference>
<dbReference type="InterPro" id="IPR002509">
    <property type="entry name" value="NODB_dom"/>
</dbReference>
<dbReference type="Gene3D" id="3.90.550.10">
    <property type="entry name" value="Spore Coat Polysaccharide Biosynthesis Protein SpsA, Chain A"/>
    <property type="match status" value="1"/>
</dbReference>
<protein>
    <submittedName>
        <fullName evidence="7">Bifunctional polysaccharide deacetylase/glycosyltransferase family 2 protein</fullName>
    </submittedName>
</protein>
<dbReference type="SUPFAM" id="SSF88713">
    <property type="entry name" value="Glycoside hydrolase/deacetylase"/>
    <property type="match status" value="1"/>
</dbReference>
<dbReference type="PANTHER" id="PTHR43630">
    <property type="entry name" value="POLY-BETA-1,6-N-ACETYL-D-GLUCOSAMINE SYNTHASE"/>
    <property type="match status" value="1"/>
</dbReference>
<feature type="transmembrane region" description="Helical" evidence="5">
    <location>
        <begin position="529"/>
        <end position="552"/>
    </location>
</feature>
<keyword evidence="8" id="KW-1185">Reference proteome</keyword>
<sequence length="669" mass="72487">NAAGSPHTARPKARTIALTFDDGPDPVWTPRILDVLRRNHVHATFFVVGTQVVAHPELVRRIVAEGHQIGIHTFTHPDLSRLAPWQRSLELRETQLAVAGAADVTTALLRPPYSSENDALDDADWSVLKQADTAGYVTVLSTLDAEDWQRPGTARVLANATPHGKAGQIVLMHDAGGDRSQTVAALNTLIPRLKAQGFRFSTVGAAVGMAVPVRPAGTGDHLQGIALIRMLQLGDWTIRLLGMLMYAAGAVSVLRAAVVLVAAHRHRRLRAGRRARPWGPPVTEPVSVIVPAYNESAGIEAAVRSLVASDHPVEIIVVDDGSTDGTADLVEALGLPGVRVIRQRNAGKPAALNTGLAAATCDLVVMVDGDTVFEPDAVRMIVQPFADPRTGAVSGNAKVVNRGGLLGRWQHIEYVVGFNLDRRLFDLAECMPTVPGAVGAFRRRALLALGGVSDVTLAEDTDLTMALCRAGWRVVYEEGAVAWTEAPASLGALWRQRYRWCYGTLQAMWKHRGALVQSGAAGRLGRRGLLYLLLFQILLPLLAPVVDVFALYGLVFLDPLRITALWLAFLLLQLLMGLYAFRLDGERPGPLWSLPLQQFVYRQLMYLVVIQSVFTAVSGSRLRWQRMERYGSLRAPAGAETAHCGRTRPGPESAVDPGPGRRVVVRAPE</sequence>
<accession>A0ABV1WPK3</accession>
<feature type="domain" description="NodB homology" evidence="6">
    <location>
        <begin position="14"/>
        <end position="201"/>
    </location>
</feature>
<proteinExistence type="inferred from homology"/>
<dbReference type="InterPro" id="IPR011330">
    <property type="entry name" value="Glyco_hydro/deAcase_b/a-brl"/>
</dbReference>
<evidence type="ECO:0000313" key="8">
    <source>
        <dbReference type="Proteomes" id="UP001474181"/>
    </source>
</evidence>
<evidence type="ECO:0000256" key="5">
    <source>
        <dbReference type="SAM" id="Phobius"/>
    </source>
</evidence>
<dbReference type="CDD" id="cd06423">
    <property type="entry name" value="CESA_like"/>
    <property type="match status" value="1"/>
</dbReference>
<evidence type="ECO:0000256" key="1">
    <source>
        <dbReference type="ARBA" id="ARBA00006739"/>
    </source>
</evidence>
<dbReference type="EMBL" id="JBEPEK010000020">
    <property type="protein sequence ID" value="MER7178794.1"/>
    <property type="molecule type" value="Genomic_DNA"/>
</dbReference>
<dbReference type="Pfam" id="PF01522">
    <property type="entry name" value="Polysacc_deac_1"/>
    <property type="match status" value="1"/>
</dbReference>
<dbReference type="SUPFAM" id="SSF53448">
    <property type="entry name" value="Nucleotide-diphospho-sugar transferases"/>
    <property type="match status" value="1"/>
</dbReference>
<evidence type="ECO:0000256" key="3">
    <source>
        <dbReference type="ARBA" id="ARBA00022679"/>
    </source>
</evidence>
<feature type="region of interest" description="Disordered" evidence="4">
    <location>
        <begin position="638"/>
        <end position="661"/>
    </location>
</feature>
<keyword evidence="5" id="KW-0812">Transmembrane</keyword>
<keyword evidence="2" id="KW-0328">Glycosyltransferase</keyword>
<name>A0ABV1WPK3_9ACTN</name>
<reference evidence="7 8" key="1">
    <citation type="submission" date="2024-06" db="EMBL/GenBank/DDBJ databases">
        <title>The Natural Products Discovery Center: Release of the First 8490 Sequenced Strains for Exploring Actinobacteria Biosynthetic Diversity.</title>
        <authorList>
            <person name="Kalkreuter E."/>
            <person name="Kautsar S.A."/>
            <person name="Yang D."/>
            <person name="Bader C.D."/>
            <person name="Teijaro C.N."/>
            <person name="Fluegel L."/>
            <person name="Davis C.M."/>
            <person name="Simpson J.R."/>
            <person name="Lauterbach L."/>
            <person name="Steele A.D."/>
            <person name="Gui C."/>
            <person name="Meng S."/>
            <person name="Li G."/>
            <person name="Viehrig K."/>
            <person name="Ye F."/>
            <person name="Su P."/>
            <person name="Kiefer A.F."/>
            <person name="Nichols A."/>
            <person name="Cepeda A.J."/>
            <person name="Yan W."/>
            <person name="Fan B."/>
            <person name="Jiang Y."/>
            <person name="Adhikari A."/>
            <person name="Zheng C.-J."/>
            <person name="Schuster L."/>
            <person name="Cowan T.M."/>
            <person name="Smanski M.J."/>
            <person name="Chevrette M.G."/>
            <person name="De Carvalho L.P.S."/>
            <person name="Shen B."/>
        </authorList>
    </citation>
    <scope>NUCLEOTIDE SEQUENCE [LARGE SCALE GENOMIC DNA]</scope>
    <source>
        <strain evidence="7 8">NPDC000234</strain>
    </source>
</reference>
<comment type="caution">
    <text evidence="7">The sequence shown here is derived from an EMBL/GenBank/DDBJ whole genome shotgun (WGS) entry which is preliminary data.</text>
</comment>
<gene>
    <name evidence="7" type="ORF">ABT404_04780</name>
</gene>
<evidence type="ECO:0000313" key="7">
    <source>
        <dbReference type="EMBL" id="MER7178794.1"/>
    </source>
</evidence>
<evidence type="ECO:0000259" key="6">
    <source>
        <dbReference type="PROSITE" id="PS51677"/>
    </source>
</evidence>